<reference evidence="1 2" key="1">
    <citation type="submission" date="2021-01" db="EMBL/GenBank/DDBJ databases">
        <title>Whole genome shotgun sequence of Planotetraspora kaengkrachanensis NBRC 104272.</title>
        <authorList>
            <person name="Komaki H."/>
            <person name="Tamura T."/>
        </authorList>
    </citation>
    <scope>NUCLEOTIDE SEQUENCE [LARGE SCALE GENOMIC DNA]</scope>
    <source>
        <strain evidence="1 2">NBRC 104272</strain>
    </source>
</reference>
<dbReference type="EMBL" id="BONV01000004">
    <property type="protein sequence ID" value="GIG78532.1"/>
    <property type="molecule type" value="Genomic_DNA"/>
</dbReference>
<proteinExistence type="predicted"/>
<evidence type="ECO:0000313" key="1">
    <source>
        <dbReference type="EMBL" id="GIG78532.1"/>
    </source>
</evidence>
<comment type="caution">
    <text evidence="1">The sequence shown here is derived from an EMBL/GenBank/DDBJ whole genome shotgun (WGS) entry which is preliminary data.</text>
</comment>
<sequence length="95" mass="11188">MITRMSQWRVLIEENIGGADHKEWRISDIYEVDGEREEARAIAHELAMAHSPKHPALPQERAVYRINEDTWLTLVMGVRTRYHYRVTVAELIFRG</sequence>
<keyword evidence="2" id="KW-1185">Reference proteome</keyword>
<evidence type="ECO:0000313" key="2">
    <source>
        <dbReference type="Proteomes" id="UP000630097"/>
    </source>
</evidence>
<accession>A0A8J3LUJ7</accession>
<organism evidence="1 2">
    <name type="scientific">Planotetraspora kaengkrachanensis</name>
    <dbReference type="NCBI Taxonomy" id="575193"/>
    <lineage>
        <taxon>Bacteria</taxon>
        <taxon>Bacillati</taxon>
        <taxon>Actinomycetota</taxon>
        <taxon>Actinomycetes</taxon>
        <taxon>Streptosporangiales</taxon>
        <taxon>Streptosporangiaceae</taxon>
        <taxon>Planotetraspora</taxon>
    </lineage>
</organism>
<dbReference type="AlphaFoldDB" id="A0A8J3LUJ7"/>
<gene>
    <name evidence="1" type="ORF">Pka01_16590</name>
</gene>
<name>A0A8J3LUJ7_9ACTN</name>
<dbReference type="Proteomes" id="UP000630097">
    <property type="component" value="Unassembled WGS sequence"/>
</dbReference>
<protein>
    <submittedName>
        <fullName evidence="1">Uncharacterized protein</fullName>
    </submittedName>
</protein>